<sequence>MRTTEDYTAFADVSTPQTMEKDGDITNFVENKIATGLWTYCMPIILIIGTFGNVSSILVFRRYKWRSSTLPMYLSALAFVDLNLLYFGLLENAVSLLLNRNMKSTNTALCIVVIWIVYSSGTVSAWLLVAVTLQRVMCVVWPHAMTSLCSTRKSIVLVLLIVTLPWVLHSCLAFAHYVNGNSTCTNYDDLEYFRFKVWPVVDMIVSSLVPATILLICNFILISRLYVSLNEARRLTCSSLSSRRRATSSTTMTLVILTTAFLLLTLPINVEQLWEGELRRRAVSPIPTSMEAKTYLAWTITDLLWYSNSALNFLFYCLSGSKFRNEFVVLLCCRENSTAKAKAMATPAKRSTSISEETKTKGVKTSAKNSNSIVQQLLALVFLSHWGRWPSWKRGSDQDCFQSSRSFLKVDKMSRCLETKKTNQRFLSDRQVEPAVRTLLKKFPQYDIKASQLHVVNNQKNEIMKSLSLYYYTFLDIMYFKDHVVDLLTTIDACQAFLDIRLNYDLTKQYLELVATYVSIMILVSKVMIERVDQAFPRLGQMFLDYDPPMKKLSEEFVPHSRILIPALLSLHQLYPEHNRTAEQLRQMQVLSILSEPSKMSSVPTTEVIQCEYLLMNTMERWIIFGGMLCHQSLMDPNLYALWKATLESGYIVQLCRDEVLHIHSFVTSFFESLKSQHGHNKRITEVKEFQQVSLQTSSGIHRERRKFLRTTLRQLTLVFTEEPGLLGPKALYVFKALSMAQDEVHWVLRHVANPPSRRHNVKLPQEDFNDRQLPELLFYIEELRGLVKKYSQVIQRYYVQYLSGYDSVYLNQIIQSISMVPEDESVILSSFYNTMVSLSVKQVEDNELFDFRGFRLDWFRLQAYTSVSKAGLVLRDHQDLGKHMNTVVFHTKMVDYLDEMINECGDLAVYCFYTTYFEHQFKQCMEFPAQHRFSIIFPMICSHFMNATHELCPEERHSIGTTSVQYAHWFLREMSEEVNQVITAICEEQCMLAYKLLPKHSAAIILAQVQKRREKRKDKKEKEIEKPGEESVRKNREVFTRMDKLHMALTELCYALNYCNVIQVWDHGFVPREFFLQHLEARFNKALVGMMMFNPETMDVAKPSELLHGVRAYMNVLQGLENYVHIDIARVFNNVLPQQTQATDATGEKTITANYTHWYLEVLLRRATCNTGQIVYSPRQKAFVTVSPSEGQQPVFAAEEFADLMELKALAELIGPYGMKYLGERLMMGVASQVDELKKIVVTNKETLVQLRTSFDKPDMMRELSRKLQNADIVLTRMTIIGVLLSFRALAQEALNNVLEDRIPFLMGSIRDIHHHMPDNKDSMVVNELASSAGEVCDVDPTLCNALRALKSEHAEDEYTIACLLFVFVAVSVPKLARSELSVYKASLEGHLNNAHCLAKSINALAGALFSLHGPGDTEARLQEFLALASSSLLRLGSENEKEAVKNRESVYILLDLIVQESPFLTMDLLESCFPYALLRNAYNAVYKASASDS</sequence>
<dbReference type="Gene3D" id="1.20.1070.10">
    <property type="entry name" value="Rhodopsin 7-helix transmembrane proteins"/>
    <property type="match status" value="1"/>
</dbReference>
<dbReference type="GO" id="GO:0004930">
    <property type="term" value="F:G protein-coupled receptor activity"/>
    <property type="evidence" value="ECO:0007669"/>
    <property type="project" value="InterPro"/>
</dbReference>
<dbReference type="PROSITE" id="PS50262">
    <property type="entry name" value="G_PROTEIN_RECEP_F1_2"/>
    <property type="match status" value="1"/>
</dbReference>
<keyword evidence="9" id="KW-1185">Reference proteome</keyword>
<feature type="transmembrane region" description="Helical" evidence="6">
    <location>
        <begin position="109"/>
        <end position="133"/>
    </location>
</feature>
<accession>A0A2T7PJK0</accession>
<dbReference type="Pfam" id="PF00001">
    <property type="entry name" value="7tm_1"/>
    <property type="match status" value="1"/>
</dbReference>
<evidence type="ECO:0000256" key="2">
    <source>
        <dbReference type="ARBA" id="ARBA00022692"/>
    </source>
</evidence>
<dbReference type="STRING" id="400727.A0A2T7PJK0"/>
<dbReference type="PANTHER" id="PTHR12093">
    <property type="entry name" value="NCK-ASSOCIATED PROTEIN 1"/>
    <property type="match status" value="1"/>
</dbReference>
<dbReference type="InterPro" id="IPR019137">
    <property type="entry name" value="Nck-associated_protein-1"/>
</dbReference>
<dbReference type="EMBL" id="PZQS01000003">
    <property type="protein sequence ID" value="PVD33574.1"/>
    <property type="molecule type" value="Genomic_DNA"/>
</dbReference>
<dbReference type="OrthoDB" id="9983318at2759"/>
<comment type="similarity">
    <text evidence="5">Belongs to the HEM-1/HEM-2 family.</text>
</comment>
<dbReference type="GO" id="GO:0030031">
    <property type="term" value="P:cell projection assembly"/>
    <property type="evidence" value="ECO:0007669"/>
    <property type="project" value="TreeGrafter"/>
</dbReference>
<dbReference type="GO" id="GO:0016020">
    <property type="term" value="C:membrane"/>
    <property type="evidence" value="ECO:0007669"/>
    <property type="project" value="UniProtKB-SubCell"/>
</dbReference>
<dbReference type="PRINTS" id="PR00237">
    <property type="entry name" value="GPCRRHODOPSN"/>
</dbReference>
<keyword evidence="4 6" id="KW-0472">Membrane</keyword>
<evidence type="ECO:0000256" key="5">
    <source>
        <dbReference type="ARBA" id="ARBA00037947"/>
    </source>
</evidence>
<feature type="transmembrane region" description="Helical" evidence="6">
    <location>
        <begin position="37"/>
        <end position="60"/>
    </location>
</feature>
<evidence type="ECO:0000256" key="3">
    <source>
        <dbReference type="ARBA" id="ARBA00022989"/>
    </source>
</evidence>
<reference evidence="8 9" key="1">
    <citation type="submission" date="2018-04" db="EMBL/GenBank/DDBJ databases">
        <title>The genome of golden apple snail Pomacea canaliculata provides insight into stress tolerance and invasive adaptation.</title>
        <authorList>
            <person name="Liu C."/>
            <person name="Liu B."/>
            <person name="Ren Y."/>
            <person name="Zhang Y."/>
            <person name="Wang H."/>
            <person name="Li S."/>
            <person name="Jiang F."/>
            <person name="Yin L."/>
            <person name="Zhang G."/>
            <person name="Qian W."/>
            <person name="Fan W."/>
        </authorList>
    </citation>
    <scope>NUCLEOTIDE SEQUENCE [LARGE SCALE GENOMIC DNA]</scope>
    <source>
        <strain evidence="8">SZHN2017</strain>
        <tissue evidence="8">Muscle</tissue>
    </source>
</reference>
<dbReference type="Proteomes" id="UP000245119">
    <property type="component" value="Linkage Group LG3"/>
</dbReference>
<gene>
    <name evidence="8" type="ORF">C0Q70_04831</name>
</gene>
<dbReference type="InterPro" id="IPR017452">
    <property type="entry name" value="GPCR_Rhodpsn_7TM"/>
</dbReference>
<dbReference type="GO" id="GO:0030866">
    <property type="term" value="P:cortical actin cytoskeleton organization"/>
    <property type="evidence" value="ECO:0007669"/>
    <property type="project" value="TreeGrafter"/>
</dbReference>
<feature type="transmembrane region" description="Helical" evidence="6">
    <location>
        <begin position="248"/>
        <end position="268"/>
    </location>
</feature>
<dbReference type="Pfam" id="PF09735">
    <property type="entry name" value="Nckap1"/>
    <property type="match status" value="1"/>
</dbReference>
<organism evidence="8 9">
    <name type="scientific">Pomacea canaliculata</name>
    <name type="common">Golden apple snail</name>
    <dbReference type="NCBI Taxonomy" id="400727"/>
    <lineage>
        <taxon>Eukaryota</taxon>
        <taxon>Metazoa</taxon>
        <taxon>Spiralia</taxon>
        <taxon>Lophotrochozoa</taxon>
        <taxon>Mollusca</taxon>
        <taxon>Gastropoda</taxon>
        <taxon>Caenogastropoda</taxon>
        <taxon>Architaenioglossa</taxon>
        <taxon>Ampullarioidea</taxon>
        <taxon>Ampullariidae</taxon>
        <taxon>Pomacea</taxon>
    </lineage>
</organism>
<dbReference type="PANTHER" id="PTHR12093:SF10">
    <property type="entry name" value="MEMBRANE-ASSOCIATED PROTEIN HEM"/>
    <property type="match status" value="1"/>
</dbReference>
<feature type="transmembrane region" description="Helical" evidence="6">
    <location>
        <begin position="72"/>
        <end position="89"/>
    </location>
</feature>
<comment type="subcellular location">
    <subcellularLocation>
        <location evidence="1">Membrane</location>
    </subcellularLocation>
</comment>
<dbReference type="GO" id="GO:0048812">
    <property type="term" value="P:neuron projection morphogenesis"/>
    <property type="evidence" value="ECO:0007669"/>
    <property type="project" value="TreeGrafter"/>
</dbReference>
<name>A0A2T7PJK0_POMCA</name>
<dbReference type="GO" id="GO:0031209">
    <property type="term" value="C:SCAR complex"/>
    <property type="evidence" value="ECO:0007669"/>
    <property type="project" value="TreeGrafter"/>
</dbReference>
<feature type="domain" description="G-protein coupled receptors family 1 profile" evidence="7">
    <location>
        <begin position="52"/>
        <end position="316"/>
    </location>
</feature>
<evidence type="ECO:0000313" key="8">
    <source>
        <dbReference type="EMBL" id="PVD33574.1"/>
    </source>
</evidence>
<dbReference type="CDD" id="cd14978">
    <property type="entry name" value="7tmA_FMRFamide_R-like"/>
    <property type="match status" value="1"/>
</dbReference>
<proteinExistence type="inferred from homology"/>
<keyword evidence="3 6" id="KW-1133">Transmembrane helix</keyword>
<dbReference type="InterPro" id="IPR000276">
    <property type="entry name" value="GPCR_Rhodpsn"/>
</dbReference>
<feature type="transmembrane region" description="Helical" evidence="6">
    <location>
        <begin position="154"/>
        <end position="177"/>
    </location>
</feature>
<evidence type="ECO:0000256" key="6">
    <source>
        <dbReference type="SAM" id="Phobius"/>
    </source>
</evidence>
<feature type="transmembrane region" description="Helical" evidence="6">
    <location>
        <begin position="197"/>
        <end position="227"/>
    </location>
</feature>
<evidence type="ECO:0000313" key="9">
    <source>
        <dbReference type="Proteomes" id="UP000245119"/>
    </source>
</evidence>
<comment type="caution">
    <text evidence="8">The sequence shown here is derived from an EMBL/GenBank/DDBJ whole genome shotgun (WGS) entry which is preliminary data.</text>
</comment>
<evidence type="ECO:0000259" key="7">
    <source>
        <dbReference type="PROSITE" id="PS50262"/>
    </source>
</evidence>
<dbReference type="SUPFAM" id="SSF81321">
    <property type="entry name" value="Family A G protein-coupled receptor-like"/>
    <property type="match status" value="1"/>
</dbReference>
<keyword evidence="2 6" id="KW-0812">Transmembrane</keyword>
<dbReference type="GO" id="GO:0016477">
    <property type="term" value="P:cell migration"/>
    <property type="evidence" value="ECO:0007669"/>
    <property type="project" value="TreeGrafter"/>
</dbReference>
<protein>
    <recommendedName>
        <fullName evidence="7">G-protein coupled receptors family 1 profile domain-containing protein</fullName>
    </recommendedName>
</protein>
<evidence type="ECO:0000256" key="1">
    <source>
        <dbReference type="ARBA" id="ARBA00004370"/>
    </source>
</evidence>
<evidence type="ECO:0000256" key="4">
    <source>
        <dbReference type="ARBA" id="ARBA00023136"/>
    </source>
</evidence>